<gene>
    <name evidence="8" type="ORF">DBRI00130_LOCUS3552</name>
</gene>
<dbReference type="SUPFAM" id="SSF52402">
    <property type="entry name" value="Adenine nucleotide alpha hydrolases-like"/>
    <property type="match status" value="1"/>
</dbReference>
<evidence type="ECO:0000256" key="4">
    <source>
        <dbReference type="ARBA" id="ARBA00022630"/>
    </source>
</evidence>
<dbReference type="PROSITE" id="PS00696">
    <property type="entry name" value="ETF_ALPHA"/>
    <property type="match status" value="1"/>
</dbReference>
<evidence type="ECO:0000259" key="7">
    <source>
        <dbReference type="SMART" id="SM00893"/>
    </source>
</evidence>
<protein>
    <recommendedName>
        <fullName evidence="7">Electron transfer flavoprotein alpha/beta-subunit N-terminal domain-containing protein</fullName>
    </recommendedName>
</protein>
<dbReference type="AlphaFoldDB" id="A0A6V2B4N3"/>
<evidence type="ECO:0000256" key="6">
    <source>
        <dbReference type="ARBA" id="ARBA00022982"/>
    </source>
</evidence>
<keyword evidence="3" id="KW-0813">Transport</keyword>
<dbReference type="CDD" id="cd01715">
    <property type="entry name" value="ETF_alpha"/>
    <property type="match status" value="1"/>
</dbReference>
<dbReference type="GO" id="GO:0050660">
    <property type="term" value="F:flavin adenine dinucleotide binding"/>
    <property type="evidence" value="ECO:0007669"/>
    <property type="project" value="InterPro"/>
</dbReference>
<dbReference type="InterPro" id="IPR029035">
    <property type="entry name" value="DHS-like_NAD/FAD-binding_dom"/>
</dbReference>
<comment type="subcellular location">
    <subcellularLocation>
        <location evidence="1">Mitochondrion matrix</location>
    </subcellularLocation>
</comment>
<dbReference type="InterPro" id="IPR014730">
    <property type="entry name" value="ETF_a/b_N"/>
</dbReference>
<reference evidence="8" key="1">
    <citation type="submission" date="2021-01" db="EMBL/GenBank/DDBJ databases">
        <authorList>
            <person name="Corre E."/>
            <person name="Pelletier E."/>
            <person name="Niang G."/>
            <person name="Scheremetjew M."/>
            <person name="Finn R."/>
            <person name="Kale V."/>
            <person name="Holt S."/>
            <person name="Cochrane G."/>
            <person name="Meng A."/>
            <person name="Brown T."/>
            <person name="Cohen L."/>
        </authorList>
    </citation>
    <scope>NUCLEOTIDE SEQUENCE</scope>
    <source>
        <strain evidence="8">GSO104</strain>
    </source>
</reference>
<dbReference type="SUPFAM" id="SSF52467">
    <property type="entry name" value="DHS-like NAD/FAD-binding domain"/>
    <property type="match status" value="1"/>
</dbReference>
<dbReference type="Gene3D" id="3.40.50.1220">
    <property type="entry name" value="TPP-binding domain"/>
    <property type="match status" value="1"/>
</dbReference>
<dbReference type="GO" id="GO:0009055">
    <property type="term" value="F:electron transfer activity"/>
    <property type="evidence" value="ECO:0007669"/>
    <property type="project" value="InterPro"/>
</dbReference>
<keyword evidence="6" id="KW-0249">Electron transport</keyword>
<keyword evidence="4" id="KW-0285">Flavoprotein</keyword>
<evidence type="ECO:0000256" key="1">
    <source>
        <dbReference type="ARBA" id="ARBA00004305"/>
    </source>
</evidence>
<dbReference type="EMBL" id="HBNS01004372">
    <property type="protein sequence ID" value="CAE4585142.1"/>
    <property type="molecule type" value="Transcribed_RNA"/>
</dbReference>
<dbReference type="GO" id="GO:0005759">
    <property type="term" value="C:mitochondrial matrix"/>
    <property type="evidence" value="ECO:0007669"/>
    <property type="project" value="UniProtKB-SubCell"/>
</dbReference>
<dbReference type="InterPro" id="IPR018206">
    <property type="entry name" value="ETF_asu_C_CS"/>
</dbReference>
<dbReference type="PANTHER" id="PTHR43153:SF1">
    <property type="entry name" value="ELECTRON TRANSFER FLAVOPROTEIN SUBUNIT ALPHA, MITOCHONDRIAL"/>
    <property type="match status" value="1"/>
</dbReference>
<dbReference type="Pfam" id="PF01012">
    <property type="entry name" value="ETF"/>
    <property type="match status" value="1"/>
</dbReference>
<dbReference type="InterPro" id="IPR014729">
    <property type="entry name" value="Rossmann-like_a/b/a_fold"/>
</dbReference>
<dbReference type="PANTHER" id="PTHR43153">
    <property type="entry name" value="ELECTRON TRANSFER FLAVOPROTEIN ALPHA"/>
    <property type="match status" value="1"/>
</dbReference>
<dbReference type="GO" id="GO:0033539">
    <property type="term" value="P:fatty acid beta-oxidation using acyl-CoA dehydrogenase"/>
    <property type="evidence" value="ECO:0007669"/>
    <property type="project" value="TreeGrafter"/>
</dbReference>
<sequence length="346" mass="36533">MMFALRHQCRTTTKQFLTTQRSTATTLLSRDASTLIISEPSSTPSSTLPASTLSAITAATKLHSGPITLLLFNTPTPASIPSCISTVINAKCSEHNSPLLAETVTSAILAEQERPKEEAYSHILTANTKFGANVLPRVSAVLNTSPVTDVVEVCGEDTFVRPMYAGNALAKVQSTDTTKVLSVRSTAFEKAALGESSPEVVELEVPEQTLTKWMGESVSKSDRPDLGAASIVISGGRGMKNGENFVLLENLAEKMGDAAVGASRAAVDAGFVPNDLQVGQTGKVVAPDLYIAVGISGAIQHLSGMKDSKTIVAINKDAEAPIFQVADYGLVDDLFKVIPELTEKVK</sequence>
<accession>A0A6V2B4N3</accession>
<keyword evidence="5" id="KW-0274">FAD</keyword>
<dbReference type="FunFam" id="3.40.50.1220:FF:000001">
    <property type="entry name" value="Electron transfer flavoprotein, alpha subunit"/>
    <property type="match status" value="1"/>
</dbReference>
<name>A0A6V2B4N3_9STRA</name>
<comment type="similarity">
    <text evidence="2">Belongs to the ETF alpha-subunit/FixB family.</text>
</comment>
<evidence type="ECO:0000313" key="8">
    <source>
        <dbReference type="EMBL" id="CAE4585142.1"/>
    </source>
</evidence>
<dbReference type="Pfam" id="PF00766">
    <property type="entry name" value="ETF_alpha"/>
    <property type="match status" value="1"/>
</dbReference>
<evidence type="ECO:0000256" key="3">
    <source>
        <dbReference type="ARBA" id="ARBA00022448"/>
    </source>
</evidence>
<dbReference type="InterPro" id="IPR033947">
    <property type="entry name" value="ETF_alpha_N"/>
</dbReference>
<evidence type="ECO:0000256" key="2">
    <source>
        <dbReference type="ARBA" id="ARBA00005817"/>
    </source>
</evidence>
<dbReference type="Gene3D" id="3.40.50.620">
    <property type="entry name" value="HUPs"/>
    <property type="match status" value="1"/>
</dbReference>
<feature type="domain" description="Electron transfer flavoprotein alpha/beta-subunit N-terminal" evidence="7">
    <location>
        <begin position="37"/>
        <end position="218"/>
    </location>
</feature>
<dbReference type="InterPro" id="IPR014731">
    <property type="entry name" value="ETF_asu_C"/>
</dbReference>
<dbReference type="SMART" id="SM00893">
    <property type="entry name" value="ETF"/>
    <property type="match status" value="1"/>
</dbReference>
<organism evidence="8">
    <name type="scientific">Ditylum brightwellii</name>
    <dbReference type="NCBI Taxonomy" id="49249"/>
    <lineage>
        <taxon>Eukaryota</taxon>
        <taxon>Sar</taxon>
        <taxon>Stramenopiles</taxon>
        <taxon>Ochrophyta</taxon>
        <taxon>Bacillariophyta</taxon>
        <taxon>Mediophyceae</taxon>
        <taxon>Lithodesmiophycidae</taxon>
        <taxon>Lithodesmiales</taxon>
        <taxon>Lithodesmiaceae</taxon>
        <taxon>Ditylum</taxon>
    </lineage>
</organism>
<dbReference type="InterPro" id="IPR001308">
    <property type="entry name" value="ETF_a/FixB"/>
</dbReference>
<evidence type="ECO:0000256" key="5">
    <source>
        <dbReference type="ARBA" id="ARBA00022827"/>
    </source>
</evidence>
<proteinExistence type="inferred from homology"/>